<gene>
    <name evidence="1" type="ORF">ACEZDE_17470</name>
</gene>
<reference evidence="1 2" key="1">
    <citation type="submission" date="2024-09" db="EMBL/GenBank/DDBJ databases">
        <authorList>
            <person name="Lee S.D."/>
        </authorList>
    </citation>
    <scope>NUCLEOTIDE SEQUENCE [LARGE SCALE GENOMIC DNA]</scope>
    <source>
        <strain evidence="1 2">N8-3</strain>
    </source>
</reference>
<organism evidence="1 2">
    <name type="scientific">Streptacidiphilus cavernicola</name>
    <dbReference type="NCBI Taxonomy" id="3342716"/>
    <lineage>
        <taxon>Bacteria</taxon>
        <taxon>Bacillati</taxon>
        <taxon>Actinomycetota</taxon>
        <taxon>Actinomycetes</taxon>
        <taxon>Kitasatosporales</taxon>
        <taxon>Streptomycetaceae</taxon>
        <taxon>Streptacidiphilus</taxon>
    </lineage>
</organism>
<dbReference type="Proteomes" id="UP001592531">
    <property type="component" value="Unassembled WGS sequence"/>
</dbReference>
<dbReference type="EMBL" id="JBHFAB010000012">
    <property type="protein sequence ID" value="MFC1418416.1"/>
    <property type="molecule type" value="Genomic_DNA"/>
</dbReference>
<dbReference type="RefSeq" id="WP_380537213.1">
    <property type="nucleotide sequence ID" value="NZ_JBHFAB010000012.1"/>
</dbReference>
<evidence type="ECO:0000313" key="2">
    <source>
        <dbReference type="Proteomes" id="UP001592531"/>
    </source>
</evidence>
<dbReference type="SUPFAM" id="SSF48452">
    <property type="entry name" value="TPR-like"/>
    <property type="match status" value="1"/>
</dbReference>
<sequence>MAAQRTPNHPLRQAISATRWTYEALASAVRRVAAENGDVLRTNKSAVSHWVAGAEPSGQVSHYIAEAMSRRAGRRMTLAELGFATPEESLATSSDPVEAAANLGRADVERRHFLAVAAFTTVGVAMPLTYDPEPVSRLLRARTGSVQVGREEIEVIRRITAVFGAADELLGGGHGLTTVSAYLADTAAPMLSGRYRDEQTRREAFGAVAELTYLAGWKHHDLGQEGAAQHYYQVGYQLACEADPHGHAGWMMRALAHQALSLKQPRNCAALVENALNRSLGHVDGTTEALLHITHARAFAATGEKPAAARSLLAAENALTRQADPQPSFSLASGPAAGTVASHTARTLTDLGDHAGTEKQHRAALLRWDAEKYKRVHALTYADLGDSLAAQARADEAVATWSSALDLMDGVTSDRTQKAVSAMRPVLATYRRRRVPGAADLERRIRDALT</sequence>
<protein>
    <submittedName>
        <fullName evidence="1">Tetratricopeptide repeat protein</fullName>
    </submittedName>
</protein>
<accession>A0ABV6VXX7</accession>
<evidence type="ECO:0000313" key="1">
    <source>
        <dbReference type="EMBL" id="MFC1418416.1"/>
    </source>
</evidence>
<dbReference type="InterPro" id="IPR011990">
    <property type="entry name" value="TPR-like_helical_dom_sf"/>
</dbReference>
<comment type="caution">
    <text evidence="1">The sequence shown here is derived from an EMBL/GenBank/DDBJ whole genome shotgun (WGS) entry which is preliminary data.</text>
</comment>
<proteinExistence type="predicted"/>
<name>A0ABV6VXX7_9ACTN</name>
<keyword evidence="2" id="KW-1185">Reference proteome</keyword>